<proteinExistence type="predicted"/>
<dbReference type="SUPFAM" id="SSF55729">
    <property type="entry name" value="Acyl-CoA N-acyltransferases (Nat)"/>
    <property type="match status" value="1"/>
</dbReference>
<dbReference type="EMBL" id="CADCWN010000161">
    <property type="protein sequence ID" value="CAA9571500.1"/>
    <property type="molecule type" value="Genomic_DNA"/>
</dbReference>
<dbReference type="Gene3D" id="3.40.630.30">
    <property type="match status" value="1"/>
</dbReference>
<accession>A0A6J4VC79</accession>
<dbReference type="AlphaFoldDB" id="A0A6J4VC79"/>
<protein>
    <submittedName>
        <fullName evidence="4">GCN5-related N-acetyltransferase</fullName>
    </submittedName>
</protein>
<dbReference type="InterPro" id="IPR016181">
    <property type="entry name" value="Acyl_CoA_acyltransferase"/>
</dbReference>
<dbReference type="GO" id="GO:0016747">
    <property type="term" value="F:acyltransferase activity, transferring groups other than amino-acyl groups"/>
    <property type="evidence" value="ECO:0007669"/>
    <property type="project" value="InterPro"/>
</dbReference>
<dbReference type="CDD" id="cd04301">
    <property type="entry name" value="NAT_SF"/>
    <property type="match status" value="1"/>
</dbReference>
<sequence length="180" mass="19215">MSDPITIATLSAEEMEATLPELLAVLRDAIAGGASVGFLPPLDDEEGLAYWRATIAAVGGGSRVLLAARWVGGPILGTVQLDLAMRPNGRHRAEVSKLLVLRAARRQGLGRALMVALEAEARRIGRTTLILDTRQGDPSELLYARLGYRLTGVVPQYARSADGTLDATAFYHKLLPGEEG</sequence>
<name>A0A6J4VC79_9BACT</name>
<dbReference type="Pfam" id="PF00583">
    <property type="entry name" value="Acetyltransf_1"/>
    <property type="match status" value="1"/>
</dbReference>
<dbReference type="PROSITE" id="PS51186">
    <property type="entry name" value="GNAT"/>
    <property type="match status" value="1"/>
</dbReference>
<feature type="domain" description="N-acetyltransferase" evidence="3">
    <location>
        <begin position="5"/>
        <end position="176"/>
    </location>
</feature>
<evidence type="ECO:0000259" key="3">
    <source>
        <dbReference type="PROSITE" id="PS51186"/>
    </source>
</evidence>
<dbReference type="PANTHER" id="PTHR43877">
    <property type="entry name" value="AMINOALKYLPHOSPHONATE N-ACETYLTRANSFERASE-RELATED-RELATED"/>
    <property type="match status" value="1"/>
</dbReference>
<dbReference type="InterPro" id="IPR050832">
    <property type="entry name" value="Bact_Acetyltransf"/>
</dbReference>
<keyword evidence="1 4" id="KW-0808">Transferase</keyword>
<reference evidence="4" key="1">
    <citation type="submission" date="2020-02" db="EMBL/GenBank/DDBJ databases">
        <authorList>
            <person name="Meier V. D."/>
        </authorList>
    </citation>
    <scope>NUCLEOTIDE SEQUENCE</scope>
    <source>
        <strain evidence="4">AVDCRST_MAG18</strain>
    </source>
</reference>
<gene>
    <name evidence="4" type="ORF">AVDCRST_MAG18-2024</name>
</gene>
<dbReference type="InterPro" id="IPR000182">
    <property type="entry name" value="GNAT_dom"/>
</dbReference>
<evidence type="ECO:0000313" key="4">
    <source>
        <dbReference type="EMBL" id="CAA9571500.1"/>
    </source>
</evidence>
<keyword evidence="2" id="KW-0012">Acyltransferase</keyword>
<organism evidence="4">
    <name type="scientific">uncultured Thermomicrobiales bacterium</name>
    <dbReference type="NCBI Taxonomy" id="1645740"/>
    <lineage>
        <taxon>Bacteria</taxon>
        <taxon>Pseudomonadati</taxon>
        <taxon>Thermomicrobiota</taxon>
        <taxon>Thermomicrobia</taxon>
        <taxon>Thermomicrobiales</taxon>
        <taxon>environmental samples</taxon>
    </lineage>
</organism>
<evidence type="ECO:0000256" key="2">
    <source>
        <dbReference type="ARBA" id="ARBA00023315"/>
    </source>
</evidence>
<evidence type="ECO:0000256" key="1">
    <source>
        <dbReference type="ARBA" id="ARBA00022679"/>
    </source>
</evidence>